<evidence type="ECO:0000313" key="2">
    <source>
        <dbReference type="EMBL" id="TGO62624.1"/>
    </source>
</evidence>
<gene>
    <name evidence="2" type="ORF">BCON_0018g00170</name>
</gene>
<dbReference type="Proteomes" id="UP000297527">
    <property type="component" value="Unassembled WGS sequence"/>
</dbReference>
<proteinExistence type="predicted"/>
<dbReference type="AlphaFoldDB" id="A0A4Z1IPS0"/>
<comment type="caution">
    <text evidence="2">The sequence shown here is derived from an EMBL/GenBank/DDBJ whole genome shotgun (WGS) entry which is preliminary data.</text>
</comment>
<accession>A0A4Z1IPS0</accession>
<protein>
    <submittedName>
        <fullName evidence="2">Uncharacterized protein</fullName>
    </submittedName>
</protein>
<dbReference type="OrthoDB" id="10388137at2759"/>
<name>A0A4Z1IPS0_9HELO</name>
<keyword evidence="3" id="KW-1185">Reference proteome</keyword>
<organism evidence="2 3">
    <name type="scientific">Botryotinia convoluta</name>
    <dbReference type="NCBI Taxonomy" id="54673"/>
    <lineage>
        <taxon>Eukaryota</taxon>
        <taxon>Fungi</taxon>
        <taxon>Dikarya</taxon>
        <taxon>Ascomycota</taxon>
        <taxon>Pezizomycotina</taxon>
        <taxon>Leotiomycetes</taxon>
        <taxon>Helotiales</taxon>
        <taxon>Sclerotiniaceae</taxon>
        <taxon>Botryotinia</taxon>
    </lineage>
</organism>
<evidence type="ECO:0000256" key="1">
    <source>
        <dbReference type="SAM" id="MobiDB-lite"/>
    </source>
</evidence>
<evidence type="ECO:0000313" key="3">
    <source>
        <dbReference type="Proteomes" id="UP000297527"/>
    </source>
</evidence>
<reference evidence="2 3" key="1">
    <citation type="submission" date="2017-12" db="EMBL/GenBank/DDBJ databases">
        <title>Comparative genomics of Botrytis spp.</title>
        <authorList>
            <person name="Valero-Jimenez C.A."/>
            <person name="Tapia P."/>
            <person name="Veloso J."/>
            <person name="Silva-Moreno E."/>
            <person name="Staats M."/>
            <person name="Valdes J.H."/>
            <person name="Van Kan J.A.L."/>
        </authorList>
    </citation>
    <scope>NUCLEOTIDE SEQUENCE [LARGE SCALE GENOMIC DNA]</scope>
    <source>
        <strain evidence="2 3">MUCL11595</strain>
    </source>
</reference>
<sequence>MTASSKIPDQTRNKSDQNRRKDNEMCDTTVQWPADVRVLREALRELNEEHEKMNLGDPPDTPIGEINARKRAWYRSRVEYLDAIKDLLFRRYQLDGIKKPKLPTLRTKHD</sequence>
<feature type="compositionally biased region" description="Basic and acidic residues" evidence="1">
    <location>
        <begin position="9"/>
        <end position="24"/>
    </location>
</feature>
<feature type="region of interest" description="Disordered" evidence="1">
    <location>
        <begin position="1"/>
        <end position="25"/>
    </location>
</feature>
<dbReference type="EMBL" id="PQXN01000018">
    <property type="protein sequence ID" value="TGO62624.1"/>
    <property type="molecule type" value="Genomic_DNA"/>
</dbReference>